<evidence type="ECO:0000259" key="6">
    <source>
        <dbReference type="Pfam" id="PF06305"/>
    </source>
</evidence>
<feature type="transmembrane region" description="Helical" evidence="5">
    <location>
        <begin position="61"/>
        <end position="82"/>
    </location>
</feature>
<feature type="domain" description="Lipopolysaccharide assembly protein A" evidence="6">
    <location>
        <begin position="42"/>
        <end position="89"/>
    </location>
</feature>
<evidence type="ECO:0000313" key="7">
    <source>
        <dbReference type="EMBL" id="GGF09525.1"/>
    </source>
</evidence>
<dbReference type="Pfam" id="PF06305">
    <property type="entry name" value="LapA_dom"/>
    <property type="match status" value="1"/>
</dbReference>
<dbReference type="InterPro" id="IPR010445">
    <property type="entry name" value="LapA_dom"/>
</dbReference>
<accession>A0ABQ1U6W8</accession>
<dbReference type="RefSeq" id="WP_188486066.1">
    <property type="nucleotide sequence ID" value="NZ_BMCS01000001.1"/>
</dbReference>
<keyword evidence="3 5" id="KW-1133">Transmembrane helix</keyword>
<keyword evidence="8" id="KW-1185">Reference proteome</keyword>
<keyword evidence="4 5" id="KW-0472">Membrane</keyword>
<evidence type="ECO:0000256" key="4">
    <source>
        <dbReference type="ARBA" id="ARBA00023136"/>
    </source>
</evidence>
<evidence type="ECO:0000313" key="8">
    <source>
        <dbReference type="Proteomes" id="UP000632454"/>
    </source>
</evidence>
<keyword evidence="2 5" id="KW-0812">Transmembrane</keyword>
<evidence type="ECO:0000256" key="2">
    <source>
        <dbReference type="ARBA" id="ARBA00022692"/>
    </source>
</evidence>
<evidence type="ECO:0000256" key="3">
    <source>
        <dbReference type="ARBA" id="ARBA00022989"/>
    </source>
</evidence>
<dbReference type="Proteomes" id="UP000632454">
    <property type="component" value="Unassembled WGS sequence"/>
</dbReference>
<dbReference type="EMBL" id="BMCS01000001">
    <property type="protein sequence ID" value="GGF09525.1"/>
    <property type="molecule type" value="Genomic_DNA"/>
</dbReference>
<protein>
    <recommendedName>
        <fullName evidence="6">Lipopolysaccharide assembly protein A domain-containing protein</fullName>
    </recommendedName>
</protein>
<evidence type="ECO:0000256" key="5">
    <source>
        <dbReference type="SAM" id="Phobius"/>
    </source>
</evidence>
<proteinExistence type="predicted"/>
<feature type="transmembrane region" description="Helical" evidence="5">
    <location>
        <begin position="21"/>
        <end position="41"/>
    </location>
</feature>
<comment type="caution">
    <text evidence="7">The sequence shown here is derived from an EMBL/GenBank/DDBJ whole genome shotgun (WGS) entry which is preliminary data.</text>
</comment>
<keyword evidence="1" id="KW-1003">Cell membrane</keyword>
<gene>
    <name evidence="7" type="ORF">GCM10007298_01840</name>
</gene>
<name>A0ABQ1U6W8_9NOCA</name>
<organism evidence="7 8">
    <name type="scientific">Williamsia phyllosphaerae</name>
    <dbReference type="NCBI Taxonomy" id="885042"/>
    <lineage>
        <taxon>Bacteria</taxon>
        <taxon>Bacillati</taxon>
        <taxon>Actinomycetota</taxon>
        <taxon>Actinomycetes</taxon>
        <taxon>Mycobacteriales</taxon>
        <taxon>Nocardiaceae</taxon>
        <taxon>Williamsia</taxon>
    </lineage>
</organism>
<reference evidence="8" key="1">
    <citation type="journal article" date="2019" name="Int. J. Syst. Evol. Microbiol.">
        <title>The Global Catalogue of Microorganisms (GCM) 10K type strain sequencing project: providing services to taxonomists for standard genome sequencing and annotation.</title>
        <authorList>
            <consortium name="The Broad Institute Genomics Platform"/>
            <consortium name="The Broad Institute Genome Sequencing Center for Infectious Disease"/>
            <person name="Wu L."/>
            <person name="Ma J."/>
        </authorList>
    </citation>
    <scope>NUCLEOTIDE SEQUENCE [LARGE SCALE GENOMIC DNA]</scope>
    <source>
        <strain evidence="8">CCM 7855</strain>
    </source>
</reference>
<sequence>MSATHTDTAATRTKSRAVGPVTAITLVIAVVLIAAVVIFVLQNTDQVSVEFLAWQLDLGLGVAMLIGAAVGAVIAWIISGTVRARRALK</sequence>
<evidence type="ECO:0000256" key="1">
    <source>
        <dbReference type="ARBA" id="ARBA00022475"/>
    </source>
</evidence>